<accession>A0A6P8HJJ9</accession>
<dbReference type="Gene3D" id="1.10.533.10">
    <property type="entry name" value="Death Domain, Fas"/>
    <property type="match status" value="1"/>
</dbReference>
<protein>
    <submittedName>
        <fullName evidence="2">Uncharacterized protein LOC116291950</fullName>
    </submittedName>
</protein>
<dbReference type="AlphaFoldDB" id="A0A6P8HJJ9"/>
<name>A0A6P8HJJ9_ACTTE</name>
<dbReference type="GeneID" id="116291950"/>
<dbReference type="SUPFAM" id="SSF47986">
    <property type="entry name" value="DEATH domain"/>
    <property type="match status" value="1"/>
</dbReference>
<dbReference type="InParanoid" id="A0A6P8HJJ9"/>
<dbReference type="CDD" id="cd01670">
    <property type="entry name" value="Death"/>
    <property type="match status" value="1"/>
</dbReference>
<dbReference type="Proteomes" id="UP000515163">
    <property type="component" value="Unplaced"/>
</dbReference>
<evidence type="ECO:0000313" key="1">
    <source>
        <dbReference type="Proteomes" id="UP000515163"/>
    </source>
</evidence>
<keyword evidence="1" id="KW-1185">Reference proteome</keyword>
<dbReference type="InterPro" id="IPR011029">
    <property type="entry name" value="DEATH-like_dom_sf"/>
</dbReference>
<sequence>MLDKETRNNWRTLGSKFGLQRDELEQIVSNPARILLEDYVYQTMDAEDLTNGSFQQLVNVVDKPSPFLRAFEDDCRSMKDVFPPSSEKMWRLCLNLNKSKEVGGMKKWEHLAACWGIKPEIYSQFDPSQKTSPTEILLKWLVDARPDFTVNELCYHLGKIGCHDAKVFLEEKLKEWQLQKEVYV</sequence>
<dbReference type="KEGG" id="aten:116291950"/>
<reference evidence="2" key="1">
    <citation type="submission" date="2025-08" db="UniProtKB">
        <authorList>
            <consortium name="RefSeq"/>
        </authorList>
    </citation>
    <scope>IDENTIFICATION</scope>
    <source>
        <tissue evidence="2">Tentacle</tissue>
    </source>
</reference>
<organism evidence="1 2">
    <name type="scientific">Actinia tenebrosa</name>
    <name type="common">Australian red waratah sea anemone</name>
    <dbReference type="NCBI Taxonomy" id="6105"/>
    <lineage>
        <taxon>Eukaryota</taxon>
        <taxon>Metazoa</taxon>
        <taxon>Cnidaria</taxon>
        <taxon>Anthozoa</taxon>
        <taxon>Hexacorallia</taxon>
        <taxon>Actiniaria</taxon>
        <taxon>Actiniidae</taxon>
        <taxon>Actinia</taxon>
    </lineage>
</organism>
<proteinExistence type="predicted"/>
<gene>
    <name evidence="2" type="primary">LOC116291950</name>
</gene>
<dbReference type="OrthoDB" id="10362166at2759"/>
<dbReference type="RefSeq" id="XP_031555043.1">
    <property type="nucleotide sequence ID" value="XM_031699183.1"/>
</dbReference>
<evidence type="ECO:0000313" key="2">
    <source>
        <dbReference type="RefSeq" id="XP_031555043.1"/>
    </source>
</evidence>